<keyword evidence="2" id="KW-1185">Reference proteome</keyword>
<accession>A0A4Y2SPI6</accession>
<evidence type="ECO:0000313" key="2">
    <source>
        <dbReference type="Proteomes" id="UP000499080"/>
    </source>
</evidence>
<reference evidence="1 2" key="1">
    <citation type="journal article" date="2019" name="Sci. Rep.">
        <title>Orb-weaving spider Araneus ventricosus genome elucidates the spidroin gene catalogue.</title>
        <authorList>
            <person name="Kono N."/>
            <person name="Nakamura H."/>
            <person name="Ohtoshi R."/>
            <person name="Moran D.A.P."/>
            <person name="Shinohara A."/>
            <person name="Yoshida Y."/>
            <person name="Fujiwara M."/>
            <person name="Mori M."/>
            <person name="Tomita M."/>
            <person name="Arakawa K."/>
        </authorList>
    </citation>
    <scope>NUCLEOTIDE SEQUENCE [LARGE SCALE GENOMIC DNA]</scope>
</reference>
<gene>
    <name evidence="1" type="ORF">AVEN_88785_1</name>
</gene>
<dbReference type="EMBL" id="BGPR01022742">
    <property type="protein sequence ID" value="GBN89350.1"/>
    <property type="molecule type" value="Genomic_DNA"/>
</dbReference>
<proteinExistence type="predicted"/>
<dbReference type="AlphaFoldDB" id="A0A4Y2SPI6"/>
<organism evidence="1 2">
    <name type="scientific">Araneus ventricosus</name>
    <name type="common">Orbweaver spider</name>
    <name type="synonym">Epeira ventricosa</name>
    <dbReference type="NCBI Taxonomy" id="182803"/>
    <lineage>
        <taxon>Eukaryota</taxon>
        <taxon>Metazoa</taxon>
        <taxon>Ecdysozoa</taxon>
        <taxon>Arthropoda</taxon>
        <taxon>Chelicerata</taxon>
        <taxon>Arachnida</taxon>
        <taxon>Araneae</taxon>
        <taxon>Araneomorphae</taxon>
        <taxon>Entelegynae</taxon>
        <taxon>Araneoidea</taxon>
        <taxon>Araneidae</taxon>
        <taxon>Araneus</taxon>
    </lineage>
</organism>
<name>A0A4Y2SPI6_ARAVE</name>
<evidence type="ECO:0000313" key="1">
    <source>
        <dbReference type="EMBL" id="GBN89350.1"/>
    </source>
</evidence>
<dbReference type="Proteomes" id="UP000499080">
    <property type="component" value="Unassembled WGS sequence"/>
</dbReference>
<sequence>MAAKGIEMRIVTGDTDTYIVTCGLEEATSHSIVAITGPDVNLFVLLIALAPKESSIYFIKLEEIKVEAKLFCIRKLPKELSFTQTILLRHEFSDCDISSLIYRKTKQL</sequence>
<comment type="caution">
    <text evidence="1">The sequence shown here is derived from an EMBL/GenBank/DDBJ whole genome shotgun (WGS) entry which is preliminary data.</text>
</comment>
<protein>
    <submittedName>
        <fullName evidence="1">Uncharacterized protein</fullName>
    </submittedName>
</protein>